<protein>
    <submittedName>
        <fullName evidence="8">Aminotransferase class I/II-fold pyridoxal phosphate-dependent enzyme</fullName>
    </submittedName>
</protein>
<accession>A0A921N957</accession>
<evidence type="ECO:0000313" key="8">
    <source>
        <dbReference type="EMBL" id="HJH10137.1"/>
    </source>
</evidence>
<evidence type="ECO:0000256" key="2">
    <source>
        <dbReference type="ARBA" id="ARBA00010671"/>
    </source>
</evidence>
<dbReference type="Gene3D" id="3.40.640.10">
    <property type="entry name" value="Type I PLP-dependent aspartate aminotransferase-like (Major domain)"/>
    <property type="match status" value="1"/>
</dbReference>
<name>A0A921N957_9BACL</name>
<dbReference type="SUPFAM" id="SSF55904">
    <property type="entry name" value="Ornithine decarboxylase C-terminal domain"/>
    <property type="match status" value="1"/>
</dbReference>
<dbReference type="Pfam" id="PF01276">
    <property type="entry name" value="OKR_DC_1"/>
    <property type="match status" value="1"/>
</dbReference>
<evidence type="ECO:0000259" key="7">
    <source>
        <dbReference type="Pfam" id="PF03711"/>
    </source>
</evidence>
<reference evidence="8" key="2">
    <citation type="submission" date="2021-09" db="EMBL/GenBank/DDBJ databases">
        <authorList>
            <person name="Gilroy R."/>
        </authorList>
    </citation>
    <scope>NUCLEOTIDE SEQUENCE</scope>
    <source>
        <strain evidence="8">CHK160-4876</strain>
    </source>
</reference>
<evidence type="ECO:0000259" key="6">
    <source>
        <dbReference type="Pfam" id="PF01276"/>
    </source>
</evidence>
<reference evidence="8" key="1">
    <citation type="journal article" date="2021" name="PeerJ">
        <title>Extensive microbial diversity within the chicken gut microbiome revealed by metagenomics and culture.</title>
        <authorList>
            <person name="Gilroy R."/>
            <person name="Ravi A."/>
            <person name="Getino M."/>
            <person name="Pursley I."/>
            <person name="Horton D.L."/>
            <person name="Alikhan N.F."/>
            <person name="Baker D."/>
            <person name="Gharbi K."/>
            <person name="Hall N."/>
            <person name="Watson M."/>
            <person name="Adriaenssens E.M."/>
            <person name="Foster-Nyarko E."/>
            <person name="Jarju S."/>
            <person name="Secka A."/>
            <person name="Antonio M."/>
            <person name="Oren A."/>
            <person name="Chaudhuri R.R."/>
            <person name="La Ragione R."/>
            <person name="Hildebrand F."/>
            <person name="Pallen M.J."/>
        </authorList>
    </citation>
    <scope>NUCLEOTIDE SEQUENCE</scope>
    <source>
        <strain evidence="8">CHK160-4876</strain>
    </source>
</reference>
<keyword evidence="4" id="KW-0663">Pyridoxal phosphate</keyword>
<dbReference type="PANTHER" id="PTHR43277:SF3">
    <property type="entry name" value="DECARBOXYLASE, PUTATIVE-RELATED"/>
    <property type="match status" value="1"/>
</dbReference>
<dbReference type="GO" id="GO:0016831">
    <property type="term" value="F:carboxy-lyase activity"/>
    <property type="evidence" value="ECO:0007669"/>
    <property type="project" value="UniProtKB-KW"/>
</dbReference>
<dbReference type="InterPro" id="IPR000310">
    <property type="entry name" value="Orn/Lys/Arg_deCO2ase_major_dom"/>
</dbReference>
<dbReference type="SUPFAM" id="SSF53383">
    <property type="entry name" value="PLP-dependent transferases"/>
    <property type="match status" value="1"/>
</dbReference>
<keyword evidence="3" id="KW-0210">Decarboxylase</keyword>
<dbReference type="InterPro" id="IPR008286">
    <property type="entry name" value="Prn/Lys/Arg_de-COase_C"/>
</dbReference>
<dbReference type="PANTHER" id="PTHR43277">
    <property type="entry name" value="ARGININE DECARBOXYLASE"/>
    <property type="match status" value="1"/>
</dbReference>
<evidence type="ECO:0000313" key="9">
    <source>
        <dbReference type="Proteomes" id="UP000700212"/>
    </source>
</evidence>
<feature type="domain" description="Orn/Lys/Arg decarboxylases family 1 pyridoxal-P attachment site" evidence="6">
    <location>
        <begin position="6"/>
        <end position="290"/>
    </location>
</feature>
<keyword evidence="8" id="KW-0808">Transferase</keyword>
<dbReference type="GO" id="GO:0008483">
    <property type="term" value="F:transaminase activity"/>
    <property type="evidence" value="ECO:0007669"/>
    <property type="project" value="UniProtKB-KW"/>
</dbReference>
<keyword evidence="8" id="KW-0032">Aminotransferase</keyword>
<sequence>MQNSRPLVSKLIQFHGKQPYSLHVPGHKNGHLSHLPNEIKAALSFDYTELEGLDDLHAPTDSIKLAEDLLTSLHNTYKSYFLVNGSTVGNLAMIYATCEPNDYVIIQRNCHKSIFNAITLRGAKPIYLTSEWDSHTKTTVGVCPNLLKQTVEKYNNIKVVVLTSPNYYGVEAKHLQELIAYCHTKNIIVLIDEAHGAHFGTIEGIPPSALTYGADVVVQSAHKTLPAMTMGAFLHVNSKRINIEKIKLFLTMLQSSSPSYLIMASLDDARYYKATYHKHDFTYFMEQRDAFIRSLEKNNRLTVITTDDPLKIMIRHQRMSGFALQTAMARYHIYSELADNYQVLLVLPLLKEGVNYPFTRIAEAIQQAAEITGKSYYQHDAPVIVKPASSEPKYSVTEALAAPSSYVSFNEAIGRIAAETVTPYPPGIPLLLAGELITEEVIASLKQLCQQGAYFQSGKRIDENILCVMREG</sequence>
<dbReference type="InterPro" id="IPR015424">
    <property type="entry name" value="PyrdxlP-dep_Trfase"/>
</dbReference>
<dbReference type="InterPro" id="IPR036633">
    <property type="entry name" value="Prn/Lys/Arg_de-COase_C_sf"/>
</dbReference>
<feature type="domain" description="Orn/Lys/Arg decarboxylase C-terminal" evidence="7">
    <location>
        <begin position="389"/>
        <end position="449"/>
    </location>
</feature>
<dbReference type="InterPro" id="IPR052357">
    <property type="entry name" value="Orn_Lys_Arg_decarboxylase-I"/>
</dbReference>
<dbReference type="InterPro" id="IPR015421">
    <property type="entry name" value="PyrdxlP-dep_Trfase_major"/>
</dbReference>
<dbReference type="EMBL" id="DYTV01000004">
    <property type="protein sequence ID" value="HJH10137.1"/>
    <property type="molecule type" value="Genomic_DNA"/>
</dbReference>
<dbReference type="Gene3D" id="3.90.105.10">
    <property type="entry name" value="Molybdopterin biosynthesis moea protein, domain 2"/>
    <property type="match status" value="1"/>
</dbReference>
<organism evidence="8 9">
    <name type="scientific">Metalysinibacillus jejuensis</name>
    <dbReference type="NCBI Taxonomy" id="914327"/>
    <lineage>
        <taxon>Bacteria</taxon>
        <taxon>Bacillati</taxon>
        <taxon>Bacillota</taxon>
        <taxon>Bacilli</taxon>
        <taxon>Bacillales</taxon>
        <taxon>Caryophanaceae</taxon>
        <taxon>Metalysinibacillus</taxon>
    </lineage>
</organism>
<gene>
    <name evidence="8" type="ORF">K8V30_00330</name>
</gene>
<evidence type="ECO:0000256" key="3">
    <source>
        <dbReference type="ARBA" id="ARBA00022793"/>
    </source>
</evidence>
<comment type="caution">
    <text evidence="8">The sequence shown here is derived from an EMBL/GenBank/DDBJ whole genome shotgun (WGS) entry which is preliminary data.</text>
</comment>
<evidence type="ECO:0000256" key="1">
    <source>
        <dbReference type="ARBA" id="ARBA00001933"/>
    </source>
</evidence>
<evidence type="ECO:0000256" key="4">
    <source>
        <dbReference type="ARBA" id="ARBA00022898"/>
    </source>
</evidence>
<proteinExistence type="inferred from homology"/>
<dbReference type="AlphaFoldDB" id="A0A921N957"/>
<evidence type="ECO:0000256" key="5">
    <source>
        <dbReference type="ARBA" id="ARBA00023239"/>
    </source>
</evidence>
<comment type="cofactor">
    <cofactor evidence="1">
        <name>pyridoxal 5'-phosphate</name>
        <dbReference type="ChEBI" id="CHEBI:597326"/>
    </cofactor>
</comment>
<comment type="similarity">
    <text evidence="2">Belongs to the Orn/Lys/Arg decarboxylase class-I family.</text>
</comment>
<dbReference type="Pfam" id="PF03711">
    <property type="entry name" value="OKR_DC_1_C"/>
    <property type="match status" value="1"/>
</dbReference>
<keyword evidence="5" id="KW-0456">Lyase</keyword>
<dbReference type="Proteomes" id="UP000700212">
    <property type="component" value="Unassembled WGS sequence"/>
</dbReference>